<feature type="transmembrane region" description="Helical" evidence="1">
    <location>
        <begin position="115"/>
        <end position="137"/>
    </location>
</feature>
<keyword evidence="1" id="KW-0472">Membrane</keyword>
<feature type="transmembrane region" description="Helical" evidence="1">
    <location>
        <begin position="9"/>
        <end position="27"/>
    </location>
</feature>
<proteinExistence type="predicted"/>
<keyword evidence="1" id="KW-0812">Transmembrane</keyword>
<evidence type="ECO:0000313" key="3">
    <source>
        <dbReference type="Proteomes" id="UP000217507"/>
    </source>
</evidence>
<sequence length="142" mass="15672">MNIGYFQKIPVMPLVLLWLAYALLGWYLAAHHIVWLVGAFIATIAIAVVRKSISWLETIVSFGSRTLVVVIVLSASIALVATWSMLLSLFLIPIATTLLADLELRFAGFKKIDSFWILTVLAGWGLTVGEIVDILLLPSGRY</sequence>
<evidence type="ECO:0000313" key="2">
    <source>
        <dbReference type="EMBL" id="BAY67637.1"/>
    </source>
</evidence>
<reference evidence="2 3" key="1">
    <citation type="submission" date="2017-06" db="EMBL/GenBank/DDBJ databases">
        <title>Genome sequencing of cyanobaciteial culture collection at National Institute for Environmental Studies (NIES).</title>
        <authorList>
            <person name="Hirose Y."/>
            <person name="Shimura Y."/>
            <person name="Fujisawa T."/>
            <person name="Nakamura Y."/>
            <person name="Kawachi M."/>
        </authorList>
    </citation>
    <scope>NUCLEOTIDE SEQUENCE [LARGE SCALE GENOMIC DNA]</scope>
    <source>
        <strain evidence="2 3">NIES-23</strain>
    </source>
</reference>
<accession>A0A1Z4KFE5</accession>
<keyword evidence="1" id="KW-1133">Transmembrane helix</keyword>
<name>A0A1Z4KFE5_ANAVA</name>
<gene>
    <name evidence="2" type="ORF">NIES23_04150</name>
</gene>
<organism evidence="2 3">
    <name type="scientific">Trichormus variabilis NIES-23</name>
    <dbReference type="NCBI Taxonomy" id="1973479"/>
    <lineage>
        <taxon>Bacteria</taxon>
        <taxon>Bacillati</taxon>
        <taxon>Cyanobacteriota</taxon>
        <taxon>Cyanophyceae</taxon>
        <taxon>Nostocales</taxon>
        <taxon>Nostocaceae</taxon>
        <taxon>Trichormus</taxon>
    </lineage>
</organism>
<evidence type="ECO:0000256" key="1">
    <source>
        <dbReference type="SAM" id="Phobius"/>
    </source>
</evidence>
<feature type="transmembrane region" description="Helical" evidence="1">
    <location>
        <begin position="33"/>
        <end position="49"/>
    </location>
</feature>
<dbReference type="AlphaFoldDB" id="A0A1Z4KFE5"/>
<dbReference type="EMBL" id="AP018216">
    <property type="protein sequence ID" value="BAY67637.1"/>
    <property type="molecule type" value="Genomic_DNA"/>
</dbReference>
<feature type="transmembrane region" description="Helical" evidence="1">
    <location>
        <begin position="70"/>
        <end position="95"/>
    </location>
</feature>
<dbReference type="Proteomes" id="UP000217507">
    <property type="component" value="Chromosome"/>
</dbReference>
<protein>
    <submittedName>
        <fullName evidence="2">Uncharacterized protein</fullName>
    </submittedName>
</protein>